<feature type="non-terminal residue" evidence="1">
    <location>
        <position position="82"/>
    </location>
</feature>
<proteinExistence type="predicted"/>
<evidence type="ECO:0000313" key="1">
    <source>
        <dbReference type="EMBL" id="CAL1291965.1"/>
    </source>
</evidence>
<dbReference type="AlphaFoldDB" id="A0AAV2B7W1"/>
<keyword evidence="2" id="KW-1185">Reference proteome</keyword>
<reference evidence="1 2" key="1">
    <citation type="submission" date="2024-04" db="EMBL/GenBank/DDBJ databases">
        <authorList>
            <person name="Rising A."/>
            <person name="Reimegard J."/>
            <person name="Sonavane S."/>
            <person name="Akerstrom W."/>
            <person name="Nylinder S."/>
            <person name="Hedman E."/>
            <person name="Kallberg Y."/>
        </authorList>
    </citation>
    <scope>NUCLEOTIDE SEQUENCE [LARGE SCALE GENOMIC DNA]</scope>
</reference>
<accession>A0AAV2B7W1</accession>
<organism evidence="1 2">
    <name type="scientific">Larinioides sclopetarius</name>
    <dbReference type="NCBI Taxonomy" id="280406"/>
    <lineage>
        <taxon>Eukaryota</taxon>
        <taxon>Metazoa</taxon>
        <taxon>Ecdysozoa</taxon>
        <taxon>Arthropoda</taxon>
        <taxon>Chelicerata</taxon>
        <taxon>Arachnida</taxon>
        <taxon>Araneae</taxon>
        <taxon>Araneomorphae</taxon>
        <taxon>Entelegynae</taxon>
        <taxon>Araneoidea</taxon>
        <taxon>Araneidae</taxon>
        <taxon>Larinioides</taxon>
    </lineage>
</organism>
<comment type="caution">
    <text evidence="1">The sequence shown here is derived from an EMBL/GenBank/DDBJ whole genome shotgun (WGS) entry which is preliminary data.</text>
</comment>
<protein>
    <submittedName>
        <fullName evidence="1">Uncharacterized protein</fullName>
    </submittedName>
</protein>
<gene>
    <name evidence="1" type="ORF">LARSCL_LOCUS17386</name>
</gene>
<evidence type="ECO:0000313" key="2">
    <source>
        <dbReference type="Proteomes" id="UP001497382"/>
    </source>
</evidence>
<dbReference type="Proteomes" id="UP001497382">
    <property type="component" value="Unassembled WGS sequence"/>
</dbReference>
<name>A0AAV2B7W1_9ARAC</name>
<dbReference type="EMBL" id="CAXIEN010000296">
    <property type="protein sequence ID" value="CAL1291965.1"/>
    <property type="molecule type" value="Genomic_DNA"/>
</dbReference>
<sequence>MSFNFLPSLMYMTAVRTASRLILHPEIVRMIKEEKKLPVFNQIFDCLRQEHWEAIEKKVEKLLPEKFPTKLKIIVCKLIRPM</sequence>